<evidence type="ECO:0000313" key="3">
    <source>
        <dbReference type="Proteomes" id="UP000003163"/>
    </source>
</evidence>
<evidence type="ECO:0000256" key="1">
    <source>
        <dbReference type="SAM" id="MobiDB-lite"/>
    </source>
</evidence>
<comment type="caution">
    <text evidence="2">The sequence shown here is derived from an EMBL/GenBank/DDBJ whole genome shotgun (WGS) entry which is preliminary data.</text>
</comment>
<reference evidence="3" key="2">
    <citation type="submission" date="2015-07" db="EMBL/GenBank/DDBJ databases">
        <title>Contrasting host-pathogen interactions and genome evolution in two generalist and specialist microsporidian pathogens of mosquitoes.</title>
        <authorList>
            <consortium name="The Broad Institute Genomics Platform"/>
            <consortium name="The Broad Institute Genome Sequencing Center for Infectious Disease"/>
            <person name="Cuomo C.A."/>
            <person name="Sanscrainte N.D."/>
            <person name="Goldberg J.M."/>
            <person name="Heiman D."/>
            <person name="Young S."/>
            <person name="Zeng Q."/>
            <person name="Becnel J.J."/>
            <person name="Birren B.W."/>
        </authorList>
    </citation>
    <scope>NUCLEOTIDE SEQUENCE [LARGE SCALE GENOMIC DNA]</scope>
    <source>
        <strain evidence="3">USNM 41457</strain>
    </source>
</reference>
<gene>
    <name evidence="2" type="ORF">EDEG_01758</name>
</gene>
<dbReference type="EMBL" id="AFBI03000027">
    <property type="protein sequence ID" value="EJW03949.1"/>
    <property type="molecule type" value="Genomic_DNA"/>
</dbReference>
<organism evidence="2 3">
    <name type="scientific">Edhazardia aedis (strain USNM 41457)</name>
    <name type="common">Microsporidian parasite</name>
    <dbReference type="NCBI Taxonomy" id="1003232"/>
    <lineage>
        <taxon>Eukaryota</taxon>
        <taxon>Fungi</taxon>
        <taxon>Fungi incertae sedis</taxon>
        <taxon>Microsporidia</taxon>
        <taxon>Edhazardia</taxon>
    </lineage>
</organism>
<accession>J9D8X0</accession>
<proteinExistence type="predicted"/>
<feature type="region of interest" description="Disordered" evidence="1">
    <location>
        <begin position="95"/>
        <end position="161"/>
    </location>
</feature>
<feature type="compositionally biased region" description="Basic and acidic residues" evidence="1">
    <location>
        <begin position="120"/>
        <end position="138"/>
    </location>
</feature>
<name>J9D8X0_EDHAE</name>
<feature type="compositionally biased region" description="Polar residues" evidence="1">
    <location>
        <begin position="107"/>
        <end position="118"/>
    </location>
</feature>
<dbReference type="Proteomes" id="UP000003163">
    <property type="component" value="Unassembled WGS sequence"/>
</dbReference>
<reference evidence="2 3" key="1">
    <citation type="submission" date="2011-08" db="EMBL/GenBank/DDBJ databases">
        <authorList>
            <person name="Liu Z.J."/>
            <person name="Shi F.L."/>
            <person name="Lu J.Q."/>
            <person name="Li M."/>
            <person name="Wang Z.L."/>
        </authorList>
    </citation>
    <scope>NUCLEOTIDE SEQUENCE [LARGE SCALE GENOMIC DNA]</scope>
    <source>
        <strain evidence="2 3">USNM 41457</strain>
    </source>
</reference>
<evidence type="ECO:0000313" key="2">
    <source>
        <dbReference type="EMBL" id="EJW03949.1"/>
    </source>
</evidence>
<dbReference type="HOGENOM" id="CLU_758695_0_0_1"/>
<sequence length="365" mass="41482">MPKTSATIASFIYVILLQKLNKNTKNLESTLKKIGKKMAITLIEKDSKFSKTSSVYFVLQNLTYDFLDEIYKSERRIEKCVDDIFEEKTEINHENENLNDEKKQKQKITNDNANATKSNKSKENNSDDGISDLKKDENSNFNVLNSSESKENESEKVKTEFSYDRNSQNSFISSLSCLTQNTTNDKTTKQLVDSIFYKTENNISKKVIDENLLANRKKCYEDNPFAEVLEDLVQGIETICVTAPSESTYLHGAVIAVEGSDSKNENITEIENDVTDKTNSKEKKVAKQKRLDRTFLLHESWSPFNEYVFSNSSFSGDSLISGIIEGYLFGNGFLTNVTAYNVSSSKSFTKTVYVIEFLDNDIKTL</sequence>
<dbReference type="AlphaFoldDB" id="J9D8X0"/>
<dbReference type="InParanoid" id="J9D8X0"/>
<keyword evidence="3" id="KW-1185">Reference proteome</keyword>
<protein>
    <submittedName>
        <fullName evidence="2">Uncharacterized protein</fullName>
    </submittedName>
</protein>
<dbReference type="Gene3D" id="3.30.1380.20">
    <property type="entry name" value="Trafficking protein particle complex subunit 3"/>
    <property type="match status" value="1"/>
</dbReference>
<dbReference type="VEuPathDB" id="MicrosporidiaDB:EDEG_01758"/>
<feature type="compositionally biased region" description="Basic and acidic residues" evidence="1">
    <location>
        <begin position="148"/>
        <end position="161"/>
    </location>
</feature>